<feature type="domain" description="Phosphoribosyltransferase" evidence="1">
    <location>
        <begin position="2"/>
        <end position="54"/>
    </location>
</feature>
<accession>A0A645HSQ8</accession>
<comment type="caution">
    <text evidence="2">The sequence shown here is derived from an EMBL/GenBank/DDBJ whole genome shotgun (WGS) entry which is preliminary data.</text>
</comment>
<name>A0A645HSQ8_9ZZZZ</name>
<organism evidence="2">
    <name type="scientific">bioreactor metagenome</name>
    <dbReference type="NCBI Taxonomy" id="1076179"/>
    <lineage>
        <taxon>unclassified sequences</taxon>
        <taxon>metagenomes</taxon>
        <taxon>ecological metagenomes</taxon>
    </lineage>
</organism>
<gene>
    <name evidence="2" type="ORF">SDC9_189641</name>
</gene>
<sequence length="102" mass="11920">MDDVIDSGETLKFTKNYMISAGAKEVMTAALCFKPRSVFVPDFYGFETKSWVIFPHENREFIECSYKMWSSKGIENEEIRKRFLKIGLPVKQIEYFMTKAAK</sequence>
<reference evidence="2" key="1">
    <citation type="submission" date="2019-08" db="EMBL/GenBank/DDBJ databases">
        <authorList>
            <person name="Kucharzyk K."/>
            <person name="Murdoch R.W."/>
            <person name="Higgins S."/>
            <person name="Loffler F."/>
        </authorList>
    </citation>
    <scope>NUCLEOTIDE SEQUENCE</scope>
</reference>
<dbReference type="InterPro" id="IPR029057">
    <property type="entry name" value="PRTase-like"/>
</dbReference>
<dbReference type="AlphaFoldDB" id="A0A645HSQ8"/>
<dbReference type="Gene3D" id="3.40.50.2020">
    <property type="match status" value="1"/>
</dbReference>
<protein>
    <recommendedName>
        <fullName evidence="1">Phosphoribosyltransferase domain-containing protein</fullName>
    </recommendedName>
</protein>
<proteinExistence type="predicted"/>
<dbReference type="EMBL" id="VSSQ01099569">
    <property type="protein sequence ID" value="MPN42085.1"/>
    <property type="molecule type" value="Genomic_DNA"/>
</dbReference>
<dbReference type="InterPro" id="IPR000836">
    <property type="entry name" value="PRTase_dom"/>
</dbReference>
<dbReference type="Pfam" id="PF00156">
    <property type="entry name" value="Pribosyltran"/>
    <property type="match status" value="1"/>
</dbReference>
<dbReference type="SUPFAM" id="SSF53271">
    <property type="entry name" value="PRTase-like"/>
    <property type="match status" value="1"/>
</dbReference>
<evidence type="ECO:0000313" key="2">
    <source>
        <dbReference type="EMBL" id="MPN42085.1"/>
    </source>
</evidence>
<dbReference type="CDD" id="cd06223">
    <property type="entry name" value="PRTases_typeI"/>
    <property type="match status" value="1"/>
</dbReference>
<evidence type="ECO:0000259" key="1">
    <source>
        <dbReference type="Pfam" id="PF00156"/>
    </source>
</evidence>